<name>G9YEQ8_9FIRM</name>
<feature type="transmembrane region" description="Helical" evidence="6">
    <location>
        <begin position="230"/>
        <end position="248"/>
    </location>
</feature>
<evidence type="ECO:0000256" key="1">
    <source>
        <dbReference type="ARBA" id="ARBA00004141"/>
    </source>
</evidence>
<dbReference type="InterPro" id="IPR050638">
    <property type="entry name" value="AA-Vitamin_Transporters"/>
</dbReference>
<gene>
    <name evidence="8" type="ORF">HMPREF0080_00118</name>
</gene>
<feature type="domain" description="EamA" evidence="7">
    <location>
        <begin position="115"/>
        <end position="247"/>
    </location>
</feature>
<dbReference type="PANTHER" id="PTHR32322:SF2">
    <property type="entry name" value="EAMA DOMAIN-CONTAINING PROTEIN"/>
    <property type="match status" value="1"/>
</dbReference>
<keyword evidence="5 6" id="KW-0472">Membrane</keyword>
<sequence length="254" mass="27451">MICAGMVFFLLTVRNLKAVGTIVRHPKELGTIAVYGIFGLMLNQLAYFFSISYSNAGTATVLQTLCVVMLAVVVCITRKRLPYGREVLSVLLALLGVVLIATHGKITELVLSEKALGWGLLDAASCVVYTMLSLKPVRKWGNVPVNALGMLTGGMFLAVIFRFWEHMPHLDVTAWLVFAGIVLFGTVLTYMLFLQGIRDAGPLNATLLATIEPVSSSVCSAVLLGTVFTVPEWSGLICIVATVFLIVAQRRVTG</sequence>
<dbReference type="STRING" id="861450.HMPREF0080_00118"/>
<dbReference type="GO" id="GO:0016020">
    <property type="term" value="C:membrane"/>
    <property type="evidence" value="ECO:0007669"/>
    <property type="project" value="UniProtKB-SubCell"/>
</dbReference>
<dbReference type="InterPro" id="IPR000620">
    <property type="entry name" value="EamA_dom"/>
</dbReference>
<dbReference type="EMBL" id="AGCJ01000003">
    <property type="protein sequence ID" value="EHM43861.1"/>
    <property type="molecule type" value="Genomic_DNA"/>
</dbReference>
<accession>G9YEQ8</accession>
<evidence type="ECO:0000256" key="3">
    <source>
        <dbReference type="ARBA" id="ARBA00022692"/>
    </source>
</evidence>
<comment type="similarity">
    <text evidence="2">Belongs to the EamA transporter family.</text>
</comment>
<dbReference type="InterPro" id="IPR037185">
    <property type="entry name" value="EmrE-like"/>
</dbReference>
<dbReference type="Pfam" id="PF00892">
    <property type="entry name" value="EamA"/>
    <property type="match status" value="2"/>
</dbReference>
<comment type="caution">
    <text evidence="8">The sequence shown here is derived from an EMBL/GenBank/DDBJ whole genome shotgun (WGS) entry which is preliminary data.</text>
</comment>
<evidence type="ECO:0000256" key="6">
    <source>
        <dbReference type="SAM" id="Phobius"/>
    </source>
</evidence>
<evidence type="ECO:0000256" key="5">
    <source>
        <dbReference type="ARBA" id="ARBA00023136"/>
    </source>
</evidence>
<dbReference type="HOGENOM" id="CLU_033863_19_0_9"/>
<dbReference type="PANTHER" id="PTHR32322">
    <property type="entry name" value="INNER MEMBRANE TRANSPORTER"/>
    <property type="match status" value="1"/>
</dbReference>
<reference evidence="8 9" key="1">
    <citation type="submission" date="2011-08" db="EMBL/GenBank/DDBJ databases">
        <authorList>
            <person name="Weinstock G."/>
            <person name="Sodergren E."/>
            <person name="Clifton S."/>
            <person name="Fulton L."/>
            <person name="Fulton B."/>
            <person name="Courtney L."/>
            <person name="Fronick C."/>
            <person name="Harrison M."/>
            <person name="Strong C."/>
            <person name="Farmer C."/>
            <person name="Delahaunty K."/>
            <person name="Markovic C."/>
            <person name="Hall O."/>
            <person name="Minx P."/>
            <person name="Tomlinson C."/>
            <person name="Mitreva M."/>
            <person name="Hou S."/>
            <person name="Chen J."/>
            <person name="Wollam A."/>
            <person name="Pepin K.H."/>
            <person name="Johnson M."/>
            <person name="Bhonagiri V."/>
            <person name="Zhang X."/>
            <person name="Suruliraj S."/>
            <person name="Warren W."/>
            <person name="Chinwalla A."/>
            <person name="Mardis E.R."/>
            <person name="Wilson R.K."/>
        </authorList>
    </citation>
    <scope>NUCLEOTIDE SEQUENCE [LARGE SCALE GENOMIC DNA]</scope>
    <source>
        <strain evidence="8 9">F0357</strain>
    </source>
</reference>
<keyword evidence="3 6" id="KW-0812">Transmembrane</keyword>
<feature type="transmembrane region" description="Helical" evidence="6">
    <location>
        <begin position="175"/>
        <end position="193"/>
    </location>
</feature>
<keyword evidence="4 6" id="KW-1133">Transmembrane helix</keyword>
<feature type="transmembrane region" description="Helical" evidence="6">
    <location>
        <begin position="144"/>
        <end position="163"/>
    </location>
</feature>
<dbReference type="eggNOG" id="COG0697">
    <property type="taxonomic scope" value="Bacteria"/>
</dbReference>
<feature type="domain" description="EamA" evidence="7">
    <location>
        <begin position="2"/>
        <end position="101"/>
    </location>
</feature>
<dbReference type="Proteomes" id="UP000005481">
    <property type="component" value="Unassembled WGS sequence"/>
</dbReference>
<dbReference type="AlphaFoldDB" id="G9YEQ8"/>
<evidence type="ECO:0000313" key="9">
    <source>
        <dbReference type="Proteomes" id="UP000005481"/>
    </source>
</evidence>
<organism evidence="8 9">
    <name type="scientific">Anaeroglobus geminatus F0357</name>
    <dbReference type="NCBI Taxonomy" id="861450"/>
    <lineage>
        <taxon>Bacteria</taxon>
        <taxon>Bacillati</taxon>
        <taxon>Bacillota</taxon>
        <taxon>Negativicutes</taxon>
        <taxon>Veillonellales</taxon>
        <taxon>Veillonellaceae</taxon>
        <taxon>Anaeroglobus</taxon>
    </lineage>
</organism>
<keyword evidence="9" id="KW-1185">Reference proteome</keyword>
<feature type="transmembrane region" description="Helical" evidence="6">
    <location>
        <begin position="56"/>
        <end position="75"/>
    </location>
</feature>
<evidence type="ECO:0000256" key="2">
    <source>
        <dbReference type="ARBA" id="ARBA00007362"/>
    </source>
</evidence>
<protein>
    <submittedName>
        <fullName evidence="8">Putative membrane protein</fullName>
    </submittedName>
</protein>
<feature type="transmembrane region" description="Helical" evidence="6">
    <location>
        <begin position="87"/>
        <end position="103"/>
    </location>
</feature>
<dbReference type="SUPFAM" id="SSF103481">
    <property type="entry name" value="Multidrug resistance efflux transporter EmrE"/>
    <property type="match status" value="2"/>
</dbReference>
<evidence type="ECO:0000259" key="7">
    <source>
        <dbReference type="Pfam" id="PF00892"/>
    </source>
</evidence>
<evidence type="ECO:0000256" key="4">
    <source>
        <dbReference type="ARBA" id="ARBA00022989"/>
    </source>
</evidence>
<dbReference type="PATRIC" id="fig|861450.3.peg.114"/>
<feature type="transmembrane region" description="Helical" evidence="6">
    <location>
        <begin position="32"/>
        <end position="50"/>
    </location>
</feature>
<evidence type="ECO:0000313" key="8">
    <source>
        <dbReference type="EMBL" id="EHM43861.1"/>
    </source>
</evidence>
<proteinExistence type="inferred from homology"/>
<comment type="subcellular location">
    <subcellularLocation>
        <location evidence="1">Membrane</location>
        <topology evidence="1">Multi-pass membrane protein</topology>
    </subcellularLocation>
</comment>